<proteinExistence type="predicted"/>
<organism evidence="2 3">
    <name type="scientific">Candidatus Synechococcus spongiarum SP3</name>
    <dbReference type="NCBI Taxonomy" id="1604020"/>
    <lineage>
        <taxon>Bacteria</taxon>
        <taxon>Bacillati</taxon>
        <taxon>Cyanobacteriota</taxon>
        <taxon>Cyanophyceae</taxon>
        <taxon>Synechococcales</taxon>
        <taxon>Synechococcaceae</taxon>
        <taxon>Synechococcus</taxon>
    </lineage>
</organism>
<protein>
    <submittedName>
        <fullName evidence="2">Uncharacterized protein</fullName>
    </submittedName>
</protein>
<accession>A0A0G2HL81</accession>
<dbReference type="Proteomes" id="UP000035067">
    <property type="component" value="Unassembled WGS sequence"/>
</dbReference>
<dbReference type="EMBL" id="JXQG01000023">
    <property type="protein sequence ID" value="KKZ12335.1"/>
    <property type="molecule type" value="Genomic_DNA"/>
</dbReference>
<evidence type="ECO:0000313" key="2">
    <source>
        <dbReference type="EMBL" id="KKZ12335.1"/>
    </source>
</evidence>
<evidence type="ECO:0000313" key="3">
    <source>
        <dbReference type="Proteomes" id="UP000035067"/>
    </source>
</evidence>
<feature type="region of interest" description="Disordered" evidence="1">
    <location>
        <begin position="1"/>
        <end position="24"/>
    </location>
</feature>
<gene>
    <name evidence="2" type="ORF">TE42_04980</name>
</gene>
<sequence>MTNHPGPSSPCRSNTASGPTADRRLQVLRDTVQALVADRRGDRVGLLELLRELERFHRQIEQGPFREALPGERNALYEFLQDMERSGGWPYIPRPRLRSLLKTLEISPERPRQ</sequence>
<name>A0A0G2HL81_9SYNE</name>
<feature type="compositionally biased region" description="Polar residues" evidence="1">
    <location>
        <begin position="1"/>
        <end position="18"/>
    </location>
</feature>
<dbReference type="PATRIC" id="fig|1604020.3.peg.564"/>
<comment type="caution">
    <text evidence="2">The sequence shown here is derived from an EMBL/GenBank/DDBJ whole genome shotgun (WGS) entry which is preliminary data.</text>
</comment>
<dbReference type="AlphaFoldDB" id="A0A0G2HL81"/>
<evidence type="ECO:0000256" key="1">
    <source>
        <dbReference type="SAM" id="MobiDB-lite"/>
    </source>
</evidence>
<reference evidence="2 3" key="1">
    <citation type="submission" date="2015-01" db="EMBL/GenBank/DDBJ databases">
        <title>Lifestyle Evolution in Cyanobacterial Symbionts of Sponges.</title>
        <authorList>
            <person name="Burgsdorf I."/>
            <person name="Slaby B.M."/>
            <person name="Handley K.M."/>
            <person name="Haber M."/>
            <person name="Blom J."/>
            <person name="Marshall C.W."/>
            <person name="Gilbert J.A."/>
            <person name="Hentschel U."/>
            <person name="Steindler L."/>
        </authorList>
    </citation>
    <scope>NUCLEOTIDE SEQUENCE [LARGE SCALE GENOMIC DNA]</scope>
    <source>
        <strain evidence="2">SP3</strain>
    </source>
</reference>